<dbReference type="Proteomes" id="UP001064048">
    <property type="component" value="Chromosome 26"/>
</dbReference>
<comment type="caution">
    <text evidence="1">The sequence shown here is derived from an EMBL/GenBank/DDBJ whole genome shotgun (WGS) entry which is preliminary data.</text>
</comment>
<sequence>MELEDNARAKLLQLAPAEMADVARFCNRYPNSARLRLDFVCGAPGRHNYTLYFMCDAYLGADQEYRFTVDVRDE</sequence>
<name>A0ACC0JRM1_CHOFU</name>
<accession>A0ACC0JRM1</accession>
<dbReference type="EMBL" id="CM046126">
    <property type="protein sequence ID" value="KAI8426803.1"/>
    <property type="molecule type" value="Genomic_DNA"/>
</dbReference>
<proteinExistence type="predicted"/>
<gene>
    <name evidence="1" type="ORF">MSG28_014486</name>
</gene>
<protein>
    <submittedName>
        <fullName evidence="1">Uncharacterized protein</fullName>
    </submittedName>
</protein>
<organism evidence="1 2">
    <name type="scientific">Choristoneura fumiferana</name>
    <name type="common">Spruce budworm moth</name>
    <name type="synonym">Archips fumiferana</name>
    <dbReference type="NCBI Taxonomy" id="7141"/>
    <lineage>
        <taxon>Eukaryota</taxon>
        <taxon>Metazoa</taxon>
        <taxon>Ecdysozoa</taxon>
        <taxon>Arthropoda</taxon>
        <taxon>Hexapoda</taxon>
        <taxon>Insecta</taxon>
        <taxon>Pterygota</taxon>
        <taxon>Neoptera</taxon>
        <taxon>Endopterygota</taxon>
        <taxon>Lepidoptera</taxon>
        <taxon>Glossata</taxon>
        <taxon>Ditrysia</taxon>
        <taxon>Tortricoidea</taxon>
        <taxon>Tortricidae</taxon>
        <taxon>Tortricinae</taxon>
        <taxon>Choristoneura</taxon>
    </lineage>
</organism>
<reference evidence="1 2" key="1">
    <citation type="journal article" date="2022" name="Genome Biol. Evol.">
        <title>The Spruce Budworm Genome: Reconstructing the Evolutionary History of Antifreeze Proteins.</title>
        <authorList>
            <person name="Beliveau C."/>
            <person name="Gagne P."/>
            <person name="Picq S."/>
            <person name="Vernygora O."/>
            <person name="Keeling C.I."/>
            <person name="Pinkney K."/>
            <person name="Doucet D."/>
            <person name="Wen F."/>
            <person name="Johnston J.S."/>
            <person name="Maaroufi H."/>
            <person name="Boyle B."/>
            <person name="Laroche J."/>
            <person name="Dewar K."/>
            <person name="Juretic N."/>
            <person name="Blackburn G."/>
            <person name="Nisole A."/>
            <person name="Brunet B."/>
            <person name="Brandao M."/>
            <person name="Lumley L."/>
            <person name="Duan J."/>
            <person name="Quan G."/>
            <person name="Lucarotti C.J."/>
            <person name="Roe A.D."/>
            <person name="Sperling F.A.H."/>
            <person name="Levesque R.C."/>
            <person name="Cusson M."/>
        </authorList>
    </citation>
    <scope>NUCLEOTIDE SEQUENCE [LARGE SCALE GENOMIC DNA]</scope>
    <source>
        <strain evidence="1">Glfc:IPQL:Cfum</strain>
    </source>
</reference>
<evidence type="ECO:0000313" key="2">
    <source>
        <dbReference type="Proteomes" id="UP001064048"/>
    </source>
</evidence>
<evidence type="ECO:0000313" key="1">
    <source>
        <dbReference type="EMBL" id="KAI8426803.1"/>
    </source>
</evidence>
<keyword evidence="2" id="KW-1185">Reference proteome</keyword>